<accession>A0A919V1X6</accession>
<dbReference type="Pfam" id="PF05729">
    <property type="entry name" value="NACHT"/>
    <property type="match status" value="1"/>
</dbReference>
<proteinExistence type="predicted"/>
<organism evidence="3 4">
    <name type="scientific">Sphaerisporangium rufum</name>
    <dbReference type="NCBI Taxonomy" id="1381558"/>
    <lineage>
        <taxon>Bacteria</taxon>
        <taxon>Bacillati</taxon>
        <taxon>Actinomycetota</taxon>
        <taxon>Actinomycetes</taxon>
        <taxon>Streptosporangiales</taxon>
        <taxon>Streptosporangiaceae</taxon>
        <taxon>Sphaerisporangium</taxon>
    </lineage>
</organism>
<dbReference type="Gene3D" id="1.25.10.10">
    <property type="entry name" value="Leucine-rich Repeat Variant"/>
    <property type="match status" value="1"/>
</dbReference>
<dbReference type="PANTHER" id="PTHR46844">
    <property type="entry name" value="SLR5058 PROTEIN"/>
    <property type="match status" value="1"/>
</dbReference>
<reference evidence="3" key="1">
    <citation type="submission" date="2021-01" db="EMBL/GenBank/DDBJ databases">
        <title>Whole genome shotgun sequence of Sphaerisporangium rufum NBRC 109079.</title>
        <authorList>
            <person name="Komaki H."/>
            <person name="Tamura T."/>
        </authorList>
    </citation>
    <scope>NUCLEOTIDE SEQUENCE</scope>
    <source>
        <strain evidence="3">NBRC 109079</strain>
    </source>
</reference>
<evidence type="ECO:0000313" key="4">
    <source>
        <dbReference type="Proteomes" id="UP000655287"/>
    </source>
</evidence>
<dbReference type="PROSITE" id="PS50943">
    <property type="entry name" value="HTH_CROC1"/>
    <property type="match status" value="1"/>
</dbReference>
<dbReference type="SMART" id="SM00530">
    <property type="entry name" value="HTH_XRE"/>
    <property type="match status" value="1"/>
</dbReference>
<dbReference type="InterPro" id="IPR054547">
    <property type="entry name" value="NNH1"/>
</dbReference>
<dbReference type="EMBL" id="BOOU01000054">
    <property type="protein sequence ID" value="GII79107.1"/>
    <property type="molecule type" value="Genomic_DNA"/>
</dbReference>
<keyword evidence="4" id="KW-1185">Reference proteome</keyword>
<dbReference type="GO" id="GO:0003677">
    <property type="term" value="F:DNA binding"/>
    <property type="evidence" value="ECO:0007669"/>
    <property type="project" value="InterPro"/>
</dbReference>
<dbReference type="PROSITE" id="PS50837">
    <property type="entry name" value="NACHT"/>
    <property type="match status" value="1"/>
</dbReference>
<dbReference type="Pfam" id="PF22733">
    <property type="entry name" value="NNH1"/>
    <property type="match status" value="1"/>
</dbReference>
<name>A0A919V1X6_9ACTN</name>
<dbReference type="PANTHER" id="PTHR46844:SF1">
    <property type="entry name" value="SLR5058 PROTEIN"/>
    <property type="match status" value="1"/>
</dbReference>
<protein>
    <recommendedName>
        <fullName evidence="5">NACHT domain-containing protein</fullName>
    </recommendedName>
</protein>
<feature type="domain" description="HTH cro/C1-type" evidence="2">
    <location>
        <begin position="43"/>
        <end position="75"/>
    </location>
</feature>
<dbReference type="SUPFAM" id="SSF47413">
    <property type="entry name" value="lambda repressor-like DNA-binding domains"/>
    <property type="match status" value="1"/>
</dbReference>
<dbReference type="Proteomes" id="UP000655287">
    <property type="component" value="Unassembled WGS sequence"/>
</dbReference>
<dbReference type="InterPro" id="IPR027417">
    <property type="entry name" value="P-loop_NTPase"/>
</dbReference>
<gene>
    <name evidence="3" type="ORF">Sru01_40890</name>
</gene>
<feature type="domain" description="NACHT" evidence="1">
    <location>
        <begin position="356"/>
        <end position="501"/>
    </location>
</feature>
<evidence type="ECO:0000313" key="3">
    <source>
        <dbReference type="EMBL" id="GII79107.1"/>
    </source>
</evidence>
<comment type="caution">
    <text evidence="3">The sequence shown here is derived from an EMBL/GenBank/DDBJ whole genome shotgun (WGS) entry which is preliminary data.</text>
</comment>
<evidence type="ECO:0000259" key="1">
    <source>
        <dbReference type="PROSITE" id="PS50837"/>
    </source>
</evidence>
<dbReference type="CDD" id="cd00093">
    <property type="entry name" value="HTH_XRE"/>
    <property type="match status" value="1"/>
</dbReference>
<dbReference type="InterPro" id="IPR007111">
    <property type="entry name" value="NACHT_NTPase"/>
</dbReference>
<dbReference type="InterPro" id="IPR010982">
    <property type="entry name" value="Lambda_DNA-bd_dom_sf"/>
</dbReference>
<dbReference type="InterPro" id="IPR001387">
    <property type="entry name" value="Cro/C1-type_HTH"/>
</dbReference>
<evidence type="ECO:0000259" key="2">
    <source>
        <dbReference type="PROSITE" id="PS50943"/>
    </source>
</evidence>
<sequence>MTTHYRWETALDQRRTRDPGIDASERREDAQTAREAFVLGYHLAQMRKARGLTQQMVAQSMGVSQVRVSRMENGELGRMQMESISAYIAALGGHLELTAKFAEEDEGEHVDVVAISRAIVHAATRLWSASDRHSLLQRIRLEDSLLSRQITVQLESLMLSAEGRMRPLLSAKWADVDAKKTALHHALMALHTRELTGEDILSAIDDPAKLAQLARDALADPNAQLEPSGARFYSLVVTASSVLVAEIASALSRLAAATPAPNYAQFVKLGQEIEDNLPWLPLDTLGVPEGYPASEDYTWQYLHAFGIQFNWQEPFEADRRLANCSHAAWDAVCGSVEVKVGDERITTPVESLLRHPRIIVFGSAGSGKTALLVQLAMLASRRGSPREAALSGTIPFFISLRDYSDRNLPSPEKLLNDNAAALASAPPKEWVRWQLRAGRAMVLLDGADEVMKAHRSAIKVWIRDLLRRHPDNQVVITSRHSAVDPRWLQEEGFVYASVEPLNKAELWNLIHFRHAIAAKADVTLANRIQAYETALRTQLEAVPGLQELATTPLLAAVMSRANMERGELPGRLTDLYKASTEALLNRRYSTVSAVAGGRSTQLLQYLAWVLLVRGRAQIERNIAEDLVALRLPSVFPWQPTAAPVDILDALIGETGVLDESSRGTIHFRHRAIQDYLAAREAADIAAVDLLAAKAHVARWYEVIVLAAEQLNQPGRIDLLKLLLKRIAKQDERSSRIKLVVIALLESLSTIPAEVAEEVNQYVEELVPPHNLRTALSLASVGEPLLDKMPDTLAGATTESAKATIKAVQLISGRRAVELLRRYSQDPRPPVRIAAVDALKPLSAEDLENSCLS</sequence>
<dbReference type="Gene3D" id="1.10.260.40">
    <property type="entry name" value="lambda repressor-like DNA-binding domains"/>
    <property type="match status" value="1"/>
</dbReference>
<dbReference type="RefSeq" id="WP_203988844.1">
    <property type="nucleotide sequence ID" value="NZ_BOOU01000054.1"/>
</dbReference>
<dbReference type="AlphaFoldDB" id="A0A919V1X6"/>
<dbReference type="Pfam" id="PF13560">
    <property type="entry name" value="HTH_31"/>
    <property type="match status" value="1"/>
</dbReference>
<evidence type="ECO:0008006" key="5">
    <source>
        <dbReference type="Google" id="ProtNLM"/>
    </source>
</evidence>
<dbReference type="SUPFAM" id="SSF52540">
    <property type="entry name" value="P-loop containing nucleoside triphosphate hydrolases"/>
    <property type="match status" value="1"/>
</dbReference>
<dbReference type="Gene3D" id="3.40.50.300">
    <property type="entry name" value="P-loop containing nucleotide triphosphate hydrolases"/>
    <property type="match status" value="1"/>
</dbReference>
<dbReference type="InterPro" id="IPR011989">
    <property type="entry name" value="ARM-like"/>
</dbReference>